<dbReference type="EMBL" id="CP031968">
    <property type="protein sequence ID" value="AXT48376.1"/>
    <property type="molecule type" value="Genomic_DNA"/>
</dbReference>
<organism evidence="7 8">
    <name type="scientific">Chromobacterium rhizoryzae</name>
    <dbReference type="NCBI Taxonomy" id="1778675"/>
    <lineage>
        <taxon>Bacteria</taxon>
        <taxon>Pseudomonadati</taxon>
        <taxon>Pseudomonadota</taxon>
        <taxon>Betaproteobacteria</taxon>
        <taxon>Neisseriales</taxon>
        <taxon>Chromobacteriaceae</taxon>
        <taxon>Chromobacterium</taxon>
    </lineage>
</organism>
<evidence type="ECO:0000256" key="5">
    <source>
        <dbReference type="ARBA" id="ARBA00035650"/>
    </source>
</evidence>
<dbReference type="GO" id="GO:0005576">
    <property type="term" value="C:extracellular region"/>
    <property type="evidence" value="ECO:0007669"/>
    <property type="project" value="UniProtKB-SubCell"/>
</dbReference>
<dbReference type="InterPro" id="IPR005427">
    <property type="entry name" value="BipC/SctB"/>
</dbReference>
<dbReference type="PRINTS" id="PR01608">
    <property type="entry name" value="BACINVASINC"/>
</dbReference>
<keyword evidence="3" id="KW-0964">Secreted</keyword>
<evidence type="ECO:0000313" key="8">
    <source>
        <dbReference type="Proteomes" id="UP000259465"/>
    </source>
</evidence>
<evidence type="ECO:0000313" key="7">
    <source>
        <dbReference type="EMBL" id="AXT48376.1"/>
    </source>
</evidence>
<keyword evidence="8" id="KW-1185">Reference proteome</keyword>
<comment type="similarity">
    <text evidence="5">Belongs to the SctB/SipC family.</text>
</comment>
<keyword evidence="4" id="KW-0843">Virulence</keyword>
<evidence type="ECO:0000256" key="6">
    <source>
        <dbReference type="SAM" id="MobiDB-lite"/>
    </source>
</evidence>
<evidence type="ECO:0000256" key="3">
    <source>
        <dbReference type="ARBA" id="ARBA00022525"/>
    </source>
</evidence>
<dbReference type="NCBIfam" id="NF038055">
    <property type="entry name" value="T3SS_SctB_pilot"/>
    <property type="match status" value="1"/>
</dbReference>
<name>A0AAD0RWA9_9NEIS</name>
<protein>
    <recommendedName>
        <fullName evidence="2">Effector protein BipC</fullName>
    </recommendedName>
</protein>
<dbReference type="KEGG" id="crz:D1345_20395"/>
<dbReference type="RefSeq" id="WP_118268392.1">
    <property type="nucleotide sequence ID" value="NZ_CP031968.1"/>
</dbReference>
<dbReference type="NCBIfam" id="TIGR02101">
    <property type="entry name" value="IpaC_SipC"/>
    <property type="match status" value="1"/>
</dbReference>
<sequence>MATIIGSISTHNPFPAALESGAAEKSSVAKSLVDIKDILPILNSAGRDGKALAEVMSGPQLRPPSAEVSKQVTDALKSYLSEKAQDPAFVQDLGAVYQKVESGVSKLVDDKVKEQAEQGKPFDISGMAPNGAALMVAAIVLMSALRTADNTLSSKLSLVGFDATKATAASMVREGVANLSSSVVQGVGQMAITGVGAKKSLSGLNTERGALKNNAPKLAKLSDEARKIDTTLRSQNTIKLGTDADSLKQVGLKPQQPGAAKPGAGELNMQSNAAGSVADGMAGDKISLQPSNQRLSQEHEAELASTGDKLRGKIQAEQLAMDVNKNKAAAKQTTGRAIMDFSSPVSNIAGGSGRYAATLEQSEQQISQASSRVANTASEETRESSRKSDSVIQELLRTLDSISQSKNAAMGAVAGNIRA</sequence>
<dbReference type="Pfam" id="PF09599">
    <property type="entry name" value="IpaC_SipC"/>
    <property type="match status" value="1"/>
</dbReference>
<reference evidence="7 8" key="1">
    <citation type="submission" date="2018-08" db="EMBL/GenBank/DDBJ databases">
        <title>Complete genome sequence of JP2-74.</title>
        <authorList>
            <person name="Wu L."/>
        </authorList>
    </citation>
    <scope>NUCLEOTIDE SEQUENCE [LARGE SCALE GENOMIC DNA]</scope>
    <source>
        <strain evidence="7 8">JP2-74</strain>
    </source>
</reference>
<evidence type="ECO:0000256" key="4">
    <source>
        <dbReference type="ARBA" id="ARBA00023026"/>
    </source>
</evidence>
<dbReference type="Proteomes" id="UP000259465">
    <property type="component" value="Chromosome"/>
</dbReference>
<feature type="region of interest" description="Disordered" evidence="6">
    <location>
        <begin position="366"/>
        <end position="390"/>
    </location>
</feature>
<evidence type="ECO:0000256" key="1">
    <source>
        <dbReference type="ARBA" id="ARBA00004613"/>
    </source>
</evidence>
<comment type="subcellular location">
    <subcellularLocation>
        <location evidence="1">Secreted</location>
    </subcellularLocation>
</comment>
<gene>
    <name evidence="7" type="ORF">D1345_20395</name>
</gene>
<dbReference type="AlphaFoldDB" id="A0AAD0RWA9"/>
<proteinExistence type="inferred from homology"/>
<accession>A0AAD0RWA9</accession>
<feature type="compositionally biased region" description="Basic and acidic residues" evidence="6">
    <location>
        <begin position="379"/>
        <end position="389"/>
    </location>
</feature>
<evidence type="ECO:0000256" key="2">
    <source>
        <dbReference type="ARBA" id="ARBA00020604"/>
    </source>
</evidence>